<gene>
    <name evidence="2" type="ORF">CKAH01_18873</name>
</gene>
<feature type="compositionally biased region" description="Basic and acidic residues" evidence="1">
    <location>
        <begin position="183"/>
        <end position="192"/>
    </location>
</feature>
<evidence type="ECO:0000313" key="2">
    <source>
        <dbReference type="EMBL" id="KAK2737064.1"/>
    </source>
</evidence>
<proteinExistence type="predicted"/>
<accession>A0AAD9Y5B9</accession>
<feature type="region of interest" description="Disordered" evidence="1">
    <location>
        <begin position="170"/>
        <end position="207"/>
    </location>
</feature>
<reference evidence="2" key="1">
    <citation type="submission" date="2023-02" db="EMBL/GenBank/DDBJ databases">
        <title>Colletotrichum kahawae CIFC_Que2 genome sequencing and assembly.</title>
        <authorList>
            <person name="Baroncelli R."/>
        </authorList>
    </citation>
    <scope>NUCLEOTIDE SEQUENCE</scope>
    <source>
        <strain evidence="2">CIFC_Que2</strain>
    </source>
</reference>
<evidence type="ECO:0000256" key="1">
    <source>
        <dbReference type="SAM" id="MobiDB-lite"/>
    </source>
</evidence>
<protein>
    <submittedName>
        <fullName evidence="2">Pol-like protein</fullName>
    </submittedName>
</protein>
<keyword evidence="3" id="KW-1185">Reference proteome</keyword>
<feature type="compositionally biased region" description="Basic residues" evidence="1">
    <location>
        <begin position="170"/>
        <end position="182"/>
    </location>
</feature>
<dbReference type="AlphaFoldDB" id="A0AAD9Y5B9"/>
<sequence>MDSPEGSANDAMTAEIDRRINEVVNVSIRPLQDQMTQLLTALNRLISTDRATPTPLASSVTTPSTADTTIQATSDDRMMAVEGRRKPLPDPPKFTGKRKEYVGYDEDIWYYINACLDHGPQQVMATFYAAGEGDMMMCSINRTKGKEKDTRQCFNCNQISHIAIRYPKPKRAYPSKVKKAKKREVSSDKSPIEELGSSEAEESSGKE</sequence>
<dbReference type="Proteomes" id="UP001281614">
    <property type="component" value="Unassembled WGS sequence"/>
</dbReference>
<evidence type="ECO:0000313" key="3">
    <source>
        <dbReference type="Proteomes" id="UP001281614"/>
    </source>
</evidence>
<dbReference type="EMBL" id="VYYT01000410">
    <property type="protein sequence ID" value="KAK2737064.1"/>
    <property type="molecule type" value="Genomic_DNA"/>
</dbReference>
<name>A0AAD9Y5B9_COLKA</name>
<comment type="caution">
    <text evidence="2">The sequence shown here is derived from an EMBL/GenBank/DDBJ whole genome shotgun (WGS) entry which is preliminary data.</text>
</comment>
<organism evidence="2 3">
    <name type="scientific">Colletotrichum kahawae</name>
    <name type="common">Coffee berry disease fungus</name>
    <dbReference type="NCBI Taxonomy" id="34407"/>
    <lineage>
        <taxon>Eukaryota</taxon>
        <taxon>Fungi</taxon>
        <taxon>Dikarya</taxon>
        <taxon>Ascomycota</taxon>
        <taxon>Pezizomycotina</taxon>
        <taxon>Sordariomycetes</taxon>
        <taxon>Hypocreomycetidae</taxon>
        <taxon>Glomerellales</taxon>
        <taxon>Glomerellaceae</taxon>
        <taxon>Colletotrichum</taxon>
        <taxon>Colletotrichum gloeosporioides species complex</taxon>
    </lineage>
</organism>